<accession>A0A6A4VIH5</accession>
<reference evidence="1 2" key="1">
    <citation type="submission" date="2019-07" db="EMBL/GenBank/DDBJ databases">
        <title>Draft genome assembly of a fouling barnacle, Amphibalanus amphitrite (Darwin, 1854): The first reference genome for Thecostraca.</title>
        <authorList>
            <person name="Kim W."/>
        </authorList>
    </citation>
    <scope>NUCLEOTIDE SEQUENCE [LARGE SCALE GENOMIC DNA]</scope>
    <source>
        <strain evidence="1">SNU_AA5</strain>
        <tissue evidence="1">Soma without cirri and trophi</tissue>
    </source>
</reference>
<name>A0A6A4VIH5_AMPAM</name>
<dbReference type="AlphaFoldDB" id="A0A6A4VIH5"/>
<gene>
    <name evidence="1" type="ORF">FJT64_008033</name>
</gene>
<proteinExistence type="predicted"/>
<dbReference type="Proteomes" id="UP000440578">
    <property type="component" value="Unassembled WGS sequence"/>
</dbReference>
<dbReference type="EMBL" id="VIIS01001695">
    <property type="protein sequence ID" value="KAF0294276.1"/>
    <property type="molecule type" value="Genomic_DNA"/>
</dbReference>
<evidence type="ECO:0000313" key="1">
    <source>
        <dbReference type="EMBL" id="KAF0294276.1"/>
    </source>
</evidence>
<sequence length="84" mass="9179">MTTTMELQFEHSFPYLTERGGNLYHINADATSGLGALIRGNKAPLTMQFASFSLCPARPIPRDQIDRPVDGVTVLSSSDPGREL</sequence>
<keyword evidence="2" id="KW-1185">Reference proteome</keyword>
<evidence type="ECO:0000313" key="2">
    <source>
        <dbReference type="Proteomes" id="UP000440578"/>
    </source>
</evidence>
<organism evidence="1 2">
    <name type="scientific">Amphibalanus amphitrite</name>
    <name type="common">Striped barnacle</name>
    <name type="synonym">Balanus amphitrite</name>
    <dbReference type="NCBI Taxonomy" id="1232801"/>
    <lineage>
        <taxon>Eukaryota</taxon>
        <taxon>Metazoa</taxon>
        <taxon>Ecdysozoa</taxon>
        <taxon>Arthropoda</taxon>
        <taxon>Crustacea</taxon>
        <taxon>Multicrustacea</taxon>
        <taxon>Cirripedia</taxon>
        <taxon>Thoracica</taxon>
        <taxon>Thoracicalcarea</taxon>
        <taxon>Balanomorpha</taxon>
        <taxon>Balanoidea</taxon>
        <taxon>Balanidae</taxon>
        <taxon>Amphibalaninae</taxon>
        <taxon>Amphibalanus</taxon>
    </lineage>
</organism>
<protein>
    <submittedName>
        <fullName evidence="1">Uncharacterized protein</fullName>
    </submittedName>
</protein>
<comment type="caution">
    <text evidence="1">The sequence shown here is derived from an EMBL/GenBank/DDBJ whole genome shotgun (WGS) entry which is preliminary data.</text>
</comment>